<protein>
    <submittedName>
        <fullName evidence="2">Uncharacterized protein</fullName>
    </submittedName>
</protein>
<dbReference type="KEGG" id="lko:ABN16_09590"/>
<evidence type="ECO:0000256" key="1">
    <source>
        <dbReference type="SAM" id="Phobius"/>
    </source>
</evidence>
<dbReference type="RefSeq" id="WP_048735366.1">
    <property type="nucleotide sequence ID" value="NZ_CP012033.1"/>
</dbReference>
<dbReference type="AlphaFoldDB" id="A0AAC8ZHE2"/>
<reference evidence="2 3" key="1">
    <citation type="submission" date="2015-07" db="EMBL/GenBank/DDBJ databases">
        <title>Lactobacillus korensis/26-25/ whole genome sequencing.</title>
        <authorList>
            <person name="Kim M.K."/>
            <person name="Im W.-T."/>
            <person name="Srinivasan S."/>
            <person name="Lee J.-J."/>
        </authorList>
    </citation>
    <scope>NUCLEOTIDE SEQUENCE [LARGE SCALE GENOMIC DNA]</scope>
    <source>
        <strain evidence="2 3">26-25</strain>
    </source>
</reference>
<feature type="transmembrane region" description="Helical" evidence="1">
    <location>
        <begin position="6"/>
        <end position="28"/>
    </location>
</feature>
<organism evidence="2 3">
    <name type="scientific">Levilactobacillus koreensis</name>
    <dbReference type="NCBI Taxonomy" id="637971"/>
    <lineage>
        <taxon>Bacteria</taxon>
        <taxon>Bacillati</taxon>
        <taxon>Bacillota</taxon>
        <taxon>Bacilli</taxon>
        <taxon>Lactobacillales</taxon>
        <taxon>Lactobacillaceae</taxon>
        <taxon>Levilactobacillus</taxon>
    </lineage>
</organism>
<dbReference type="Proteomes" id="UP000036000">
    <property type="component" value="Chromosome"/>
</dbReference>
<keyword evidence="1" id="KW-0812">Transmembrane</keyword>
<name>A0AAC8ZHE2_9LACO</name>
<accession>A0AAC8ZHE2</accession>
<dbReference type="EMBL" id="CP012033">
    <property type="protein sequence ID" value="AKP65232.1"/>
    <property type="molecule type" value="Genomic_DNA"/>
</dbReference>
<sequence length="74" mass="7847">MMTANLLTGSFILVAGIALLIFLFVKLIPKAKRDTDTTALLTVFVVVAVFLVGMGGWVSLMGLGHFSGAMGCWL</sequence>
<evidence type="ECO:0000313" key="3">
    <source>
        <dbReference type="Proteomes" id="UP000036000"/>
    </source>
</evidence>
<keyword evidence="3" id="KW-1185">Reference proteome</keyword>
<evidence type="ECO:0000313" key="2">
    <source>
        <dbReference type="EMBL" id="AKP65232.1"/>
    </source>
</evidence>
<keyword evidence="1" id="KW-0472">Membrane</keyword>
<feature type="transmembrane region" description="Helical" evidence="1">
    <location>
        <begin position="40"/>
        <end position="60"/>
    </location>
</feature>
<gene>
    <name evidence="2" type="ORF">ABN16_09590</name>
</gene>
<proteinExistence type="predicted"/>
<keyword evidence="1" id="KW-1133">Transmembrane helix</keyword>